<evidence type="ECO:0008006" key="4">
    <source>
        <dbReference type="Google" id="ProtNLM"/>
    </source>
</evidence>
<keyword evidence="3" id="KW-1185">Reference proteome</keyword>
<organism evidence="2 3">
    <name type="scientific">Thanatephorus cucumeris (strain AG1-IA)</name>
    <name type="common">Rice sheath blight fungus</name>
    <name type="synonym">Rhizoctonia solani</name>
    <dbReference type="NCBI Taxonomy" id="983506"/>
    <lineage>
        <taxon>Eukaryota</taxon>
        <taxon>Fungi</taxon>
        <taxon>Dikarya</taxon>
        <taxon>Basidiomycota</taxon>
        <taxon>Agaricomycotina</taxon>
        <taxon>Agaricomycetes</taxon>
        <taxon>Cantharellales</taxon>
        <taxon>Ceratobasidiaceae</taxon>
        <taxon>Rhizoctonia</taxon>
        <taxon>Rhizoctonia solani AG-1</taxon>
    </lineage>
</organism>
<protein>
    <recommendedName>
        <fullName evidence="4">Fungal zn(2)-Cys(6) binuclear cluster domain-containing protein</fullName>
    </recommendedName>
</protein>
<dbReference type="Proteomes" id="UP000011668">
    <property type="component" value="Unassembled WGS sequence"/>
</dbReference>
<dbReference type="PANTHER" id="PTHR37534:SF46">
    <property type="entry name" value="ZN(II)2CYS6 TRANSCRIPTION FACTOR (EUROFUNG)"/>
    <property type="match status" value="1"/>
</dbReference>
<keyword evidence="1" id="KW-0539">Nucleus</keyword>
<proteinExistence type="predicted"/>
<gene>
    <name evidence="2" type="ORF">AG1IA_04844</name>
</gene>
<reference evidence="2 3" key="1">
    <citation type="journal article" date="2013" name="Nat. Commun.">
        <title>The evolution and pathogenic mechanisms of the rice sheath blight pathogen.</title>
        <authorList>
            <person name="Zheng A."/>
            <person name="Lin R."/>
            <person name="Xu L."/>
            <person name="Qin P."/>
            <person name="Tang C."/>
            <person name="Ai P."/>
            <person name="Zhang D."/>
            <person name="Liu Y."/>
            <person name="Sun Z."/>
            <person name="Feng H."/>
            <person name="Wang Y."/>
            <person name="Chen Y."/>
            <person name="Liang X."/>
            <person name="Fu R."/>
            <person name="Li Q."/>
            <person name="Zhang J."/>
            <person name="Yu X."/>
            <person name="Xie Z."/>
            <person name="Ding L."/>
            <person name="Guan P."/>
            <person name="Tang J."/>
            <person name="Liang Y."/>
            <person name="Wang S."/>
            <person name="Deng Q."/>
            <person name="Li S."/>
            <person name="Zhu J."/>
            <person name="Wang L."/>
            <person name="Liu H."/>
            <person name="Li P."/>
        </authorList>
    </citation>
    <scope>NUCLEOTIDE SEQUENCE [LARGE SCALE GENOMIC DNA]</scope>
    <source>
        <strain evidence="3">AG-1 IA</strain>
    </source>
</reference>
<dbReference type="EMBL" id="AFRT01001128">
    <property type="protein sequence ID" value="ELU41121.1"/>
    <property type="molecule type" value="Genomic_DNA"/>
</dbReference>
<dbReference type="STRING" id="983506.L8WSL1"/>
<dbReference type="HOGENOM" id="CLU_018739_0_0_1"/>
<comment type="caution">
    <text evidence="2">The sequence shown here is derived from an EMBL/GenBank/DDBJ whole genome shotgun (WGS) entry which is preliminary data.</text>
</comment>
<sequence>MSQYVGQSKRSALRRSKEGCLTCRRNCFAFKDEKNATKNGHCVKDVFKLEPNVLGPNLHALESVPPLDSTSVFTTTSSLEAHPLFADSMPQLQANGPLLRHSSSNVGDLAGSTTVLNSCWSNSRSTGPPGYLSWMSSTASEISTIPSIRFCVAPAPYMTKNMAVRMSEYAHDFGPRIIWPPEGCTSCDELDPEGAAPVFRQAMMAMTQKASAHMGFPEPGIDSTFLTRLFYDYALTSDKLVNWILRRFNASNSSRYAMTAMAALYRSDYQRSIMTSSWRVDAKELYSLAFKQLPYDLEDVKLSPWEKLLGLIGVMDFEVSTYGSNTAITHGSQYHTGQLSKYYSHGTLATPLIKEIVGSDIIDLFKLQGDQMFDVSMWVWCDILDSMATSKPTRLKYESDLENVPSYGSEEDSTCQDRGLEWLYGIPNAFAVLLARTSAIRDAKLPEQEKMSKGSEIEQLVRNWQINPLGTKTSRLRVARVGAQEIWRHTVILYVHHVSVPSLLMQINGLRGFDRFIAVLHSTVLFSSLTYYGQAGFYAVSQKDRYAMKSRLIGCGNALYLRNLARNLDELWHETDSAGHLTSWSQKKPPRIALILQLRLYLTVYEYETAPYTHAIERITHYVSKLGRIYPYNGNLHSDVQRAPAGVLYGL</sequence>
<evidence type="ECO:0000313" key="2">
    <source>
        <dbReference type="EMBL" id="ELU41121.1"/>
    </source>
</evidence>
<evidence type="ECO:0000313" key="3">
    <source>
        <dbReference type="Proteomes" id="UP000011668"/>
    </source>
</evidence>
<name>L8WSL1_THACA</name>
<dbReference type="AlphaFoldDB" id="L8WSL1"/>
<evidence type="ECO:0000256" key="1">
    <source>
        <dbReference type="ARBA" id="ARBA00023242"/>
    </source>
</evidence>
<accession>L8WSL1</accession>
<dbReference type="OrthoDB" id="4937900at2759"/>
<dbReference type="PANTHER" id="PTHR37534">
    <property type="entry name" value="TRANSCRIPTIONAL ACTIVATOR PROTEIN UGA3"/>
    <property type="match status" value="1"/>
</dbReference>